<dbReference type="EMBL" id="JBJJXI010000030">
    <property type="protein sequence ID" value="KAL3403440.1"/>
    <property type="molecule type" value="Genomic_DNA"/>
</dbReference>
<name>A0ABD2XE49_9HYME</name>
<accession>A0ABD2XE49</accession>
<protein>
    <submittedName>
        <fullName evidence="2">Uncharacterized protein</fullName>
    </submittedName>
</protein>
<dbReference type="Proteomes" id="UP001627154">
    <property type="component" value="Unassembled WGS sequence"/>
</dbReference>
<organism evidence="2 3">
    <name type="scientific">Trichogramma kaykai</name>
    <dbReference type="NCBI Taxonomy" id="54128"/>
    <lineage>
        <taxon>Eukaryota</taxon>
        <taxon>Metazoa</taxon>
        <taxon>Ecdysozoa</taxon>
        <taxon>Arthropoda</taxon>
        <taxon>Hexapoda</taxon>
        <taxon>Insecta</taxon>
        <taxon>Pterygota</taxon>
        <taxon>Neoptera</taxon>
        <taxon>Endopterygota</taxon>
        <taxon>Hymenoptera</taxon>
        <taxon>Apocrita</taxon>
        <taxon>Proctotrupomorpha</taxon>
        <taxon>Chalcidoidea</taxon>
        <taxon>Trichogrammatidae</taxon>
        <taxon>Trichogramma</taxon>
    </lineage>
</organism>
<sequence length="74" mass="7452">MKPAESQITPFGLANAPVTSTSSSGSASHVLLVQHCSSSCSLVHHQPAAAVAAATKDRGRNPIVLVVATGISCQ</sequence>
<evidence type="ECO:0000313" key="3">
    <source>
        <dbReference type="Proteomes" id="UP001627154"/>
    </source>
</evidence>
<dbReference type="AlphaFoldDB" id="A0ABD2XE49"/>
<gene>
    <name evidence="2" type="ORF">TKK_003721</name>
</gene>
<keyword evidence="3" id="KW-1185">Reference proteome</keyword>
<proteinExistence type="predicted"/>
<reference evidence="2 3" key="1">
    <citation type="journal article" date="2024" name="bioRxiv">
        <title>A reference genome for Trichogramma kaykai: A tiny desert-dwelling parasitoid wasp with competing sex-ratio distorters.</title>
        <authorList>
            <person name="Culotta J."/>
            <person name="Lindsey A.R."/>
        </authorList>
    </citation>
    <scope>NUCLEOTIDE SEQUENCE [LARGE SCALE GENOMIC DNA]</scope>
    <source>
        <strain evidence="2 3">KSX58</strain>
    </source>
</reference>
<evidence type="ECO:0000256" key="1">
    <source>
        <dbReference type="SAM" id="MobiDB-lite"/>
    </source>
</evidence>
<feature type="region of interest" description="Disordered" evidence="1">
    <location>
        <begin position="1"/>
        <end position="24"/>
    </location>
</feature>
<comment type="caution">
    <text evidence="2">The sequence shown here is derived from an EMBL/GenBank/DDBJ whole genome shotgun (WGS) entry which is preliminary data.</text>
</comment>
<evidence type="ECO:0000313" key="2">
    <source>
        <dbReference type="EMBL" id="KAL3403440.1"/>
    </source>
</evidence>